<dbReference type="Gene3D" id="3.80.10.10">
    <property type="entry name" value="Ribonuclease Inhibitor"/>
    <property type="match status" value="1"/>
</dbReference>
<organism evidence="1">
    <name type="scientific">Mucor ambiguus</name>
    <dbReference type="NCBI Taxonomy" id="91626"/>
    <lineage>
        <taxon>Eukaryota</taxon>
        <taxon>Fungi</taxon>
        <taxon>Fungi incertae sedis</taxon>
        <taxon>Mucoromycota</taxon>
        <taxon>Mucoromycotina</taxon>
        <taxon>Mucoromycetes</taxon>
        <taxon>Mucorales</taxon>
        <taxon>Mucorineae</taxon>
        <taxon>Mucoraceae</taxon>
        <taxon>Mucor</taxon>
    </lineage>
</organism>
<dbReference type="SUPFAM" id="SSF52047">
    <property type="entry name" value="RNI-like"/>
    <property type="match status" value="1"/>
</dbReference>
<gene>
    <name evidence="1" type="ORF">MAM1_0045c03100</name>
</gene>
<dbReference type="InterPro" id="IPR032675">
    <property type="entry name" value="LRR_dom_sf"/>
</dbReference>
<evidence type="ECO:0000313" key="2">
    <source>
        <dbReference type="Proteomes" id="UP000053815"/>
    </source>
</evidence>
<protein>
    <recommendedName>
        <fullName evidence="3">F-box domain-containing protein</fullName>
    </recommendedName>
</protein>
<dbReference type="Proteomes" id="UP000053815">
    <property type="component" value="Unassembled WGS sequence"/>
</dbReference>
<reference evidence="1" key="1">
    <citation type="submission" date="2014-09" db="EMBL/GenBank/DDBJ databases">
        <title>Draft genome sequence of an oleaginous Mucoromycotina fungus Mucor ambiguus NBRC6742.</title>
        <authorList>
            <person name="Takeda I."/>
            <person name="Yamane N."/>
            <person name="Morita T."/>
            <person name="Tamano K."/>
            <person name="Machida M."/>
            <person name="Baker S."/>
            <person name="Koike H."/>
        </authorList>
    </citation>
    <scope>NUCLEOTIDE SEQUENCE</scope>
    <source>
        <strain evidence="1">NBRC 6742</strain>
    </source>
</reference>
<sequence length="505" mass="58571">MFESLFNSVTIKTCRSFRAFLYIIAHHELTPGKFVKTLELYIEDFNERPVTFTEFELLSRFCSNLNELKFPYNRYWRYINDLDLSSTWLRLRKVPISRSRASLEACSKLKDRLEQVAFYAQDRAILSFMTTSPHCPRLTKMDVATCHLLLTADGVRSIHGCAPLLQELSLMVCMENISDPPPVLPLIDRRMNHVQTLKCLIHHPDSAWFPIIKSTYYDIDRLTMIISNRTPRHTVYTVRHHTKFEIVRSLMDLIKNTTIRELEMDFKFVDDISFLQAATATLLYDQCNNLEITMPVSVKASFVVPGNLDCHHQFLAKLTTPDVPKEENRVYHYLEYRFIRVSDEFNDEDNVSEIDLLAYTIIRPINKLVTELSLDIGVGSDFLWFKKRCVCFDQVLSYFVNLESLTLSSNLYDFCGGCIQSLTQFSVSVPVKNTKHQYLTALTVENMLIDKCVYQYLFKNCTQLSTLRLIDCQIDDETTLILECLSLESDVLLEISQNASKTTMI</sequence>
<accession>A0A0C9LTD2</accession>
<proteinExistence type="predicted"/>
<dbReference type="EMBL" id="DF836334">
    <property type="protein sequence ID" value="GAN03645.1"/>
    <property type="molecule type" value="Genomic_DNA"/>
</dbReference>
<evidence type="ECO:0000313" key="1">
    <source>
        <dbReference type="EMBL" id="GAN03645.1"/>
    </source>
</evidence>
<evidence type="ECO:0008006" key="3">
    <source>
        <dbReference type="Google" id="ProtNLM"/>
    </source>
</evidence>
<dbReference type="AlphaFoldDB" id="A0A0C9LTD2"/>
<name>A0A0C9LTD2_9FUNG</name>
<keyword evidence="2" id="KW-1185">Reference proteome</keyword>
<dbReference type="OrthoDB" id="2241374at2759"/>